<dbReference type="PANTHER" id="PTHR32463">
    <property type="entry name" value="L-FUCOSE KINASE"/>
    <property type="match status" value="1"/>
</dbReference>
<dbReference type="GO" id="GO:0005524">
    <property type="term" value="F:ATP binding"/>
    <property type="evidence" value="ECO:0007669"/>
    <property type="project" value="UniProtKB-KW"/>
</dbReference>
<dbReference type="InterPro" id="IPR011004">
    <property type="entry name" value="Trimer_LpxA-like_sf"/>
</dbReference>
<dbReference type="InterPro" id="IPR052203">
    <property type="entry name" value="GHMP_Kinase-Related"/>
</dbReference>
<keyword evidence="1" id="KW-0808">Transferase</keyword>
<dbReference type="SUPFAM" id="SSF55060">
    <property type="entry name" value="GHMP Kinase, C-terminal domain"/>
    <property type="match status" value="1"/>
</dbReference>
<evidence type="ECO:0000256" key="4">
    <source>
        <dbReference type="ARBA" id="ARBA00022840"/>
    </source>
</evidence>
<dbReference type="Proteomes" id="UP001195483">
    <property type="component" value="Unassembled WGS sequence"/>
</dbReference>
<evidence type="ECO:0000313" key="7">
    <source>
        <dbReference type="EMBL" id="KAK3610290.1"/>
    </source>
</evidence>
<evidence type="ECO:0000259" key="5">
    <source>
        <dbReference type="Pfam" id="PF00288"/>
    </source>
</evidence>
<keyword evidence="8" id="KW-1185">Reference proteome</keyword>
<dbReference type="InterPro" id="IPR020568">
    <property type="entry name" value="Ribosomal_Su5_D2-typ_SF"/>
</dbReference>
<reference evidence="7" key="2">
    <citation type="journal article" date="2021" name="Genome Biol. Evol.">
        <title>Developing a high-quality reference genome for a parasitic bivalve with doubly uniparental inheritance (Bivalvia: Unionida).</title>
        <authorList>
            <person name="Smith C.H."/>
        </authorList>
    </citation>
    <scope>NUCLEOTIDE SEQUENCE</scope>
    <source>
        <strain evidence="7">CHS0354</strain>
        <tissue evidence="7">Mantle</tissue>
    </source>
</reference>
<evidence type="ECO:0000256" key="2">
    <source>
        <dbReference type="ARBA" id="ARBA00022741"/>
    </source>
</evidence>
<dbReference type="InterPro" id="IPR012887">
    <property type="entry name" value="GDP_fucose_pyrophosphorylase"/>
</dbReference>
<proteinExistence type="predicted"/>
<dbReference type="Gene3D" id="3.30.230.120">
    <property type="match status" value="1"/>
</dbReference>
<evidence type="ECO:0000256" key="3">
    <source>
        <dbReference type="ARBA" id="ARBA00022777"/>
    </source>
</evidence>
<keyword evidence="2" id="KW-0547">Nucleotide-binding</keyword>
<gene>
    <name evidence="7" type="ORF">CHS0354_029753</name>
</gene>
<comment type="caution">
    <text evidence="7">The sequence shown here is derived from an EMBL/GenBank/DDBJ whole genome shotgun (WGS) entry which is preliminary data.</text>
</comment>
<evidence type="ECO:0000259" key="6">
    <source>
        <dbReference type="Pfam" id="PF07959"/>
    </source>
</evidence>
<dbReference type="Pfam" id="PF00288">
    <property type="entry name" value="GHMP_kinases_N"/>
    <property type="match status" value="1"/>
</dbReference>
<feature type="domain" description="GDP-fucose pyrophosphorylase" evidence="6">
    <location>
        <begin position="81"/>
        <end position="509"/>
    </location>
</feature>
<evidence type="ECO:0008006" key="9">
    <source>
        <dbReference type="Google" id="ProtNLM"/>
    </source>
</evidence>
<dbReference type="GO" id="GO:0042352">
    <property type="term" value="P:GDP-L-fucose salvage"/>
    <property type="evidence" value="ECO:0007669"/>
    <property type="project" value="TreeGrafter"/>
</dbReference>
<dbReference type="PRINTS" id="PR00959">
    <property type="entry name" value="MEVGALKINASE"/>
</dbReference>
<dbReference type="SUPFAM" id="SSF54211">
    <property type="entry name" value="Ribosomal protein S5 domain 2-like"/>
    <property type="match status" value="1"/>
</dbReference>
<dbReference type="AlphaFoldDB" id="A0AAE0WED2"/>
<protein>
    <recommendedName>
        <fullName evidence="9">L-fucose kinase</fullName>
    </recommendedName>
</protein>
<dbReference type="Pfam" id="PF07959">
    <property type="entry name" value="Fucose_pyrophosphorylase"/>
    <property type="match status" value="1"/>
</dbReference>
<dbReference type="InterPro" id="IPR006204">
    <property type="entry name" value="GHMP_kinase_N_dom"/>
</dbReference>
<dbReference type="SUPFAM" id="SSF51161">
    <property type="entry name" value="Trimeric LpxA-like enzymes"/>
    <property type="match status" value="1"/>
</dbReference>
<reference evidence="7" key="3">
    <citation type="submission" date="2023-05" db="EMBL/GenBank/DDBJ databases">
        <authorList>
            <person name="Smith C.H."/>
        </authorList>
    </citation>
    <scope>NUCLEOTIDE SEQUENCE</scope>
    <source>
        <strain evidence="7">CHS0354</strain>
        <tissue evidence="7">Mantle</tissue>
    </source>
</reference>
<keyword evidence="3" id="KW-0418">Kinase</keyword>
<evidence type="ECO:0000256" key="1">
    <source>
        <dbReference type="ARBA" id="ARBA00022679"/>
    </source>
</evidence>
<feature type="domain" description="GHMP kinase N-terminal" evidence="5">
    <location>
        <begin position="834"/>
        <end position="910"/>
    </location>
</feature>
<dbReference type="Gene3D" id="2.160.10.10">
    <property type="entry name" value="Hexapeptide repeat proteins"/>
    <property type="match status" value="1"/>
</dbReference>
<accession>A0AAE0WED2</accession>
<sequence>MASPVKWTAIVLTCTNKDWAQALQKELEIRQEKGYIDKDVFLLTVEDPKQNVGSGGASINALLTVAEYISAQHGYTVLNPDVLQKTKILILHVGRTYLYDPCGRPFVTLPIKYKAPHCDGLLTVLDIYLKLVTDKIAVKAGPGVWVCSTDVLLTVPENAEIPWEPCDAAAITVPSTPQYCRAHGVYKLDPDGFVEDIFFRENLPMLEKCERPDGKVPVVTGLVYLSDAVVEKMMSFYMKPPLDACTYFGVDSGEPPIQLSLFFDVMLSMTTKVIEEDFVSGKRSGSYGKENVDPVSRKTMQAARAILWKDLNGFKIKACMIENGSFFYPYTITEHRNNFLQKMLWPNCPKGIFTWSKQTHSFIATGCSVEESSYLINSIIEGKVNVGPKSIISHCHLKGNINIGKDSFISGLNMEDSKSQRLFNFPDSIVVQGFNINLPTLGMTRNVLTVHGQFDNCMMPQWKSVCTFCNEQLLVLLARTGIKQEELWASDVPVDDQTIMTARMFPVFHATDKVGLKEILWLSGALDDKDTSILHRWRFSWRLSLREILDLVDLKEEFNWKRQLFYDVSQKEILLTLRENKNKGFRHVYNSAVIEGFTDPILNTLDTVATDHTNELQAGIEARTLANIADVLGCMAGPKGGLRSGPAANKSWAKAFNLLENRQIVQGVAALAKERANWLQRPDTLIRAARHYEGAAQILIRHAVMTAKQFFKTKPGEKMAMGQWVVAECPARIDISGGWSDTPPITYEHGGAVTTVALLINGRRPIGAKARLIKEPQIELVIHGESGEKKVICQELSHLEDYFQPHAPGALLKAAFVCTEIVDLKSSIPLSDQLMATYGGGFELHSWTNLPHGSGLGTSSILAGAVMAALLTAAGINCDVKGLIHSVLYLEQLLTTGGGWQDQVGGLMGGVFLGLSEAKLPLYVDPVDLNIKPEIIQEFNMRLVLIYTGKTRLARNLLQDVVRNWYARNPQIVDTEDSLVELAQECAKGFIDGNLDVVGDCMSRYWGMKKLMAPGCETTLIGKLMADARPHASGMCMAGAGGGGFLYVLAKNAECKELIKSHVATIDESEGVQIYDAVVDMEGLKITVQQVWVE</sequence>
<reference evidence="7" key="1">
    <citation type="journal article" date="2021" name="Genome Biol. Evol.">
        <title>A High-Quality Reference Genome for a Parasitic Bivalve with Doubly Uniparental Inheritance (Bivalvia: Unionida).</title>
        <authorList>
            <person name="Smith C.H."/>
        </authorList>
    </citation>
    <scope>NUCLEOTIDE SEQUENCE</scope>
    <source>
        <strain evidence="7">CHS0354</strain>
    </source>
</reference>
<dbReference type="EMBL" id="JAEAOA010001777">
    <property type="protein sequence ID" value="KAK3610290.1"/>
    <property type="molecule type" value="Genomic_DNA"/>
</dbReference>
<organism evidence="7 8">
    <name type="scientific">Potamilus streckersoni</name>
    <dbReference type="NCBI Taxonomy" id="2493646"/>
    <lineage>
        <taxon>Eukaryota</taxon>
        <taxon>Metazoa</taxon>
        <taxon>Spiralia</taxon>
        <taxon>Lophotrochozoa</taxon>
        <taxon>Mollusca</taxon>
        <taxon>Bivalvia</taxon>
        <taxon>Autobranchia</taxon>
        <taxon>Heteroconchia</taxon>
        <taxon>Palaeoheterodonta</taxon>
        <taxon>Unionida</taxon>
        <taxon>Unionoidea</taxon>
        <taxon>Unionidae</taxon>
        <taxon>Ambleminae</taxon>
        <taxon>Lampsilini</taxon>
        <taxon>Potamilus</taxon>
    </lineage>
</organism>
<evidence type="ECO:0000313" key="8">
    <source>
        <dbReference type="Proteomes" id="UP001195483"/>
    </source>
</evidence>
<dbReference type="GO" id="GO:0050201">
    <property type="term" value="F:fucokinase activity"/>
    <property type="evidence" value="ECO:0007669"/>
    <property type="project" value="TreeGrafter"/>
</dbReference>
<name>A0AAE0WED2_9BIVA</name>
<keyword evidence="4" id="KW-0067">ATP-binding</keyword>
<dbReference type="InterPro" id="IPR036554">
    <property type="entry name" value="GHMP_kinase_C_sf"/>
</dbReference>
<dbReference type="PANTHER" id="PTHR32463:SF0">
    <property type="entry name" value="L-FUCOSE KINASE"/>
    <property type="match status" value="1"/>
</dbReference>